<feature type="transmembrane region" description="Helical" evidence="2">
    <location>
        <begin position="425"/>
        <end position="444"/>
    </location>
</feature>
<dbReference type="GO" id="GO:0005524">
    <property type="term" value="F:ATP binding"/>
    <property type="evidence" value="ECO:0007669"/>
    <property type="project" value="UniProtKB-KW"/>
</dbReference>
<gene>
    <name evidence="4" type="ORF">GCM10011348_29050</name>
</gene>
<feature type="transmembrane region" description="Helical" evidence="2">
    <location>
        <begin position="488"/>
        <end position="515"/>
    </location>
</feature>
<feature type="transmembrane region" description="Helical" evidence="2">
    <location>
        <begin position="66"/>
        <end position="84"/>
    </location>
</feature>
<feature type="transmembrane region" description="Helical" evidence="2">
    <location>
        <begin position="96"/>
        <end position="116"/>
    </location>
</feature>
<feature type="transmembrane region" description="Helical" evidence="2">
    <location>
        <begin position="254"/>
        <end position="276"/>
    </location>
</feature>
<evidence type="ECO:0000313" key="4">
    <source>
        <dbReference type="EMBL" id="GGO83947.1"/>
    </source>
</evidence>
<evidence type="ECO:0000313" key="5">
    <source>
        <dbReference type="Proteomes" id="UP000599578"/>
    </source>
</evidence>
<dbReference type="InterPro" id="IPR010656">
    <property type="entry name" value="DctM"/>
</dbReference>
<evidence type="ECO:0000256" key="1">
    <source>
        <dbReference type="RuleBase" id="RU369079"/>
    </source>
</evidence>
<feature type="transmembrane region" description="Helical" evidence="2">
    <location>
        <begin position="342"/>
        <end position="367"/>
    </location>
</feature>
<keyword evidence="2" id="KW-0472">Membrane</keyword>
<accession>A0A917ZIN0</accession>
<keyword evidence="1" id="KW-1003">Cell membrane</keyword>
<dbReference type="GO" id="GO:0005886">
    <property type="term" value="C:plasma membrane"/>
    <property type="evidence" value="ECO:0007669"/>
    <property type="project" value="UniProtKB-SubCell"/>
</dbReference>
<feature type="transmembrane region" description="Helical" evidence="2">
    <location>
        <begin position="633"/>
        <end position="655"/>
    </location>
</feature>
<comment type="function">
    <text evidence="1">Part of the tripartite ATP-independent periplasmic (TRAP) transport system.</text>
</comment>
<feature type="transmembrane region" description="Helical" evidence="2">
    <location>
        <begin position="214"/>
        <end position="234"/>
    </location>
</feature>
<feature type="transmembrane region" description="Helical" evidence="2">
    <location>
        <begin position="604"/>
        <end position="626"/>
    </location>
</feature>
<keyword evidence="4" id="KW-0547">Nucleotide-binding</keyword>
<keyword evidence="1" id="KW-0813">Transport</keyword>
<dbReference type="EMBL" id="BMLT01000007">
    <property type="protein sequence ID" value="GGO83947.1"/>
    <property type="molecule type" value="Genomic_DNA"/>
</dbReference>
<keyword evidence="1" id="KW-0997">Cell inner membrane</keyword>
<dbReference type="PANTHER" id="PTHR43849:SF2">
    <property type="entry name" value="BLL3936 PROTEIN"/>
    <property type="match status" value="1"/>
</dbReference>
<dbReference type="Pfam" id="PF06808">
    <property type="entry name" value="DctM"/>
    <property type="match status" value="1"/>
</dbReference>
<dbReference type="InterPro" id="IPR011853">
    <property type="entry name" value="TRAP_DctM-Dct_fused"/>
</dbReference>
<dbReference type="NCBIfam" id="TIGR02123">
    <property type="entry name" value="TRAP_fused"/>
    <property type="match status" value="1"/>
</dbReference>
<feature type="transmembrane region" description="Helical" evidence="2">
    <location>
        <begin position="155"/>
        <end position="172"/>
    </location>
</feature>
<keyword evidence="5" id="KW-1185">Reference proteome</keyword>
<dbReference type="Proteomes" id="UP000599578">
    <property type="component" value="Unassembled WGS sequence"/>
</dbReference>
<dbReference type="AlphaFoldDB" id="A0A917ZIN0"/>
<feature type="transmembrane region" description="Helical" evidence="2">
    <location>
        <begin position="521"/>
        <end position="551"/>
    </location>
</feature>
<feature type="transmembrane region" description="Helical" evidence="2">
    <location>
        <begin position="39"/>
        <end position="60"/>
    </location>
</feature>
<protein>
    <submittedName>
        <fullName evidence="4">ATP-binding protein</fullName>
    </submittedName>
</protein>
<feature type="domain" description="TRAP C4-dicarboxylate transport system permease DctM subunit" evidence="3">
    <location>
        <begin position="198"/>
        <end position="631"/>
    </location>
</feature>
<keyword evidence="4" id="KW-0067">ATP-binding</keyword>
<sequence length="712" mass="74431">MMKSSSEHPSMDKSGVTEPAAIDIDAADTAHETMGGPKLIVAASALYVLLQLLALNLYPMEAWSQRILHMTGGLALGALIFSGASYRVRGGSRTGTALGAVALLMSVATAASYLLVDRTLLDQPGMNPFSWLLIFTTLTTIPATWLANRGQSWRPADIAVAILCLTVGGYLIEYLDMLQFRAGAFPTTTDAMVSAAAIALLLEITRRTTGMAMVIIAAVFVVYAFVGPWMPGILQHEGYDFARLISYLLTDNGVLGPTLGVSATYLILFIVFAAFLQASGAGDYFVKLAFAVAGHKRGGPAKVAVLASGLMGTINGSSAGNVVSTGAFTIPLMKKVGYKPSVAGAIEAAASSGGQILPPIMGAGAFIMADVTGIPYTDIVMAAVIPGILYFLSVYFMVDFEASKTGMTGLAKDQLPDRAKLMRQLYLFSPIIILITCLVMGYSVIRAGTLSGLSVIVVSWLGANAMGPKRIFHALALAGKMAIPLISVCATAGIIVGVISITGVGLRFSAILLAVADSSQLLALLFAMVISVVLGMGMPTTAAYAVAAAVIAPGLTQLGIEPLVAHFFVFFFAVMSAITPPVALAAFAGAAISGANSMQTGVQAFKIGISAFLVPFIFCFNPALLMQGTLIEIVMAAITATIGIYLLSAAVQGWFFDRAGPLTRLLLLLTSILMIMGGWETDLAGAVLTVALFVWKKGGSYRDRFTAKVISK</sequence>
<feature type="transmembrane region" description="Helical" evidence="2">
    <location>
        <begin position="379"/>
        <end position="398"/>
    </location>
</feature>
<comment type="subcellular location">
    <subcellularLocation>
        <location evidence="1">Cell inner membrane</location>
        <topology evidence="1">Multi-pass membrane protein</topology>
    </subcellularLocation>
</comment>
<proteinExistence type="predicted"/>
<name>A0A917ZIN0_9GAMM</name>
<dbReference type="PANTHER" id="PTHR43849">
    <property type="entry name" value="BLL3936 PROTEIN"/>
    <property type="match status" value="1"/>
</dbReference>
<dbReference type="GO" id="GO:0022857">
    <property type="term" value="F:transmembrane transporter activity"/>
    <property type="evidence" value="ECO:0007669"/>
    <property type="project" value="UniProtKB-UniRule"/>
</dbReference>
<reference evidence="4 5" key="1">
    <citation type="journal article" date="2014" name="Int. J. Syst. Evol. Microbiol.">
        <title>Complete genome sequence of Corynebacterium casei LMG S-19264T (=DSM 44701T), isolated from a smear-ripened cheese.</title>
        <authorList>
            <consortium name="US DOE Joint Genome Institute (JGI-PGF)"/>
            <person name="Walter F."/>
            <person name="Albersmeier A."/>
            <person name="Kalinowski J."/>
            <person name="Ruckert C."/>
        </authorList>
    </citation>
    <scope>NUCLEOTIDE SEQUENCE [LARGE SCALE GENOMIC DNA]</scope>
    <source>
        <strain evidence="4 5">CGMCC 1.7286</strain>
    </source>
</reference>
<comment type="caution">
    <text evidence="4">The sequence shown here is derived from an EMBL/GenBank/DDBJ whole genome shotgun (WGS) entry which is preliminary data.</text>
</comment>
<evidence type="ECO:0000259" key="3">
    <source>
        <dbReference type="Pfam" id="PF06808"/>
    </source>
</evidence>
<feature type="transmembrane region" description="Helical" evidence="2">
    <location>
        <begin position="667"/>
        <end position="695"/>
    </location>
</feature>
<feature type="transmembrane region" description="Helical" evidence="2">
    <location>
        <begin position="563"/>
        <end position="592"/>
    </location>
</feature>
<feature type="transmembrane region" description="Helical" evidence="2">
    <location>
        <begin position="128"/>
        <end position="148"/>
    </location>
</feature>
<evidence type="ECO:0000256" key="2">
    <source>
        <dbReference type="SAM" id="Phobius"/>
    </source>
</evidence>
<keyword evidence="2" id="KW-0812">Transmembrane</keyword>
<keyword evidence="2" id="KW-1133">Transmembrane helix</keyword>
<organism evidence="4 5">
    <name type="scientific">Marinobacterium nitratireducens</name>
    <dbReference type="NCBI Taxonomy" id="518897"/>
    <lineage>
        <taxon>Bacteria</taxon>
        <taxon>Pseudomonadati</taxon>
        <taxon>Pseudomonadota</taxon>
        <taxon>Gammaproteobacteria</taxon>
        <taxon>Oceanospirillales</taxon>
        <taxon>Oceanospirillaceae</taxon>
        <taxon>Marinobacterium</taxon>
    </lineage>
</organism>